<dbReference type="OrthoDB" id="9807740at2"/>
<evidence type="ECO:0000256" key="1">
    <source>
        <dbReference type="ARBA" id="ARBA00010875"/>
    </source>
</evidence>
<dbReference type="Pfam" id="PF02130">
    <property type="entry name" value="YbeY"/>
    <property type="match status" value="1"/>
</dbReference>
<reference evidence="10 11" key="1">
    <citation type="submission" date="2019-06" db="EMBL/GenBank/DDBJ databases">
        <title>Mycoplasma falconis type strain whole genome sequence.</title>
        <authorList>
            <person name="Spergser J."/>
        </authorList>
    </citation>
    <scope>NUCLEOTIDE SEQUENCE [LARGE SCALE GENOMIC DNA]</scope>
    <source>
        <strain evidence="10 11">ATCC 51372</strain>
    </source>
</reference>
<evidence type="ECO:0000256" key="4">
    <source>
        <dbReference type="ARBA" id="ARBA00022722"/>
    </source>
</evidence>
<protein>
    <recommendedName>
        <fullName evidence="9">Endoribonuclease YbeY</fullName>
        <ecNumber evidence="9">3.1.-.-</ecNumber>
    </recommendedName>
</protein>
<proteinExistence type="inferred from homology"/>
<comment type="caution">
    <text evidence="10">The sequence shown here is derived from an EMBL/GenBank/DDBJ whole genome shotgun (WGS) entry which is preliminary data.</text>
</comment>
<keyword evidence="9" id="KW-0963">Cytoplasm</keyword>
<evidence type="ECO:0000256" key="9">
    <source>
        <dbReference type="HAMAP-Rule" id="MF_00009"/>
    </source>
</evidence>
<keyword evidence="4 9" id="KW-0540">Nuclease</keyword>
<dbReference type="Gene3D" id="3.40.390.30">
    <property type="entry name" value="Metalloproteases ('zincins'), catalytic domain"/>
    <property type="match status" value="1"/>
</dbReference>
<evidence type="ECO:0000256" key="7">
    <source>
        <dbReference type="ARBA" id="ARBA00022801"/>
    </source>
</evidence>
<keyword evidence="7 9" id="KW-0378">Hydrolase</keyword>
<dbReference type="InterPro" id="IPR002036">
    <property type="entry name" value="YbeY"/>
</dbReference>
<dbReference type="PANTHER" id="PTHR46986:SF1">
    <property type="entry name" value="ENDORIBONUCLEASE YBEY, CHLOROPLASTIC"/>
    <property type="match status" value="1"/>
</dbReference>
<accession>A0A501XB53</accession>
<sequence>MNKLTFENNSSYDFEFKQDFENILEQARKEFKSKKPLQVDVLFVGYKKMRQLNNQHRGKDYTTDILSFPFDAQEELDFLDFKPLGQIIISPWKIKKQAKEFNHSLKREYCYIFAHGIAHLFGFDHITEEETRIMNGHVDNIMKALNIKRI</sequence>
<evidence type="ECO:0000313" key="10">
    <source>
        <dbReference type="EMBL" id="TPE57781.1"/>
    </source>
</evidence>
<dbReference type="RefSeq" id="WP_140781166.1">
    <property type="nucleotide sequence ID" value="NZ_VFSS01000002.1"/>
</dbReference>
<dbReference type="GO" id="GO:0006364">
    <property type="term" value="P:rRNA processing"/>
    <property type="evidence" value="ECO:0007669"/>
    <property type="project" value="UniProtKB-UniRule"/>
</dbReference>
<comment type="subcellular location">
    <subcellularLocation>
        <location evidence="9">Cytoplasm</location>
    </subcellularLocation>
</comment>
<dbReference type="GO" id="GO:0005737">
    <property type="term" value="C:cytoplasm"/>
    <property type="evidence" value="ECO:0007669"/>
    <property type="project" value="UniProtKB-SubCell"/>
</dbReference>
<keyword evidence="2 9" id="KW-0690">Ribosome biogenesis</keyword>
<evidence type="ECO:0000256" key="6">
    <source>
        <dbReference type="ARBA" id="ARBA00022759"/>
    </source>
</evidence>
<dbReference type="AlphaFoldDB" id="A0A501XB53"/>
<name>A0A501XB53_9BACT</name>
<comment type="function">
    <text evidence="9">Single strand-specific metallo-endoribonuclease involved in late-stage 70S ribosome quality control and in maturation of the 3' terminus of the 16S rRNA.</text>
</comment>
<dbReference type="EMBL" id="VFSS01000002">
    <property type="protein sequence ID" value="TPE57781.1"/>
    <property type="molecule type" value="Genomic_DNA"/>
</dbReference>
<keyword evidence="11" id="KW-1185">Reference proteome</keyword>
<dbReference type="NCBIfam" id="TIGR00043">
    <property type="entry name" value="rRNA maturation RNase YbeY"/>
    <property type="match status" value="1"/>
</dbReference>
<evidence type="ECO:0000256" key="5">
    <source>
        <dbReference type="ARBA" id="ARBA00022723"/>
    </source>
</evidence>
<dbReference type="Proteomes" id="UP000319776">
    <property type="component" value="Unassembled WGS sequence"/>
</dbReference>
<keyword evidence="6 9" id="KW-0255">Endonuclease</keyword>
<keyword evidence="3 9" id="KW-0698">rRNA processing</keyword>
<feature type="binding site" evidence="9">
    <location>
        <position position="125"/>
    </location>
    <ligand>
        <name>Zn(2+)</name>
        <dbReference type="ChEBI" id="CHEBI:29105"/>
        <note>catalytic</note>
    </ligand>
</feature>
<keyword evidence="5 9" id="KW-0479">Metal-binding</keyword>
<comment type="cofactor">
    <cofactor evidence="9">
        <name>Zn(2+)</name>
        <dbReference type="ChEBI" id="CHEBI:29105"/>
    </cofactor>
    <text evidence="9">Binds 1 zinc ion.</text>
</comment>
<gene>
    <name evidence="9 10" type="primary">ybeY</name>
    <name evidence="10" type="ORF">FJO69_01100</name>
</gene>
<feature type="binding site" evidence="9">
    <location>
        <position position="119"/>
    </location>
    <ligand>
        <name>Zn(2+)</name>
        <dbReference type="ChEBI" id="CHEBI:29105"/>
        <note>catalytic</note>
    </ligand>
</feature>
<evidence type="ECO:0000313" key="11">
    <source>
        <dbReference type="Proteomes" id="UP000319776"/>
    </source>
</evidence>
<organism evidence="10 11">
    <name type="scientific">[Mycoplasma] falconis</name>
    <dbReference type="NCBI Taxonomy" id="92403"/>
    <lineage>
        <taxon>Bacteria</taxon>
        <taxon>Bacillati</taxon>
        <taxon>Mycoplasmatota</taxon>
        <taxon>Mycoplasmoidales</taxon>
        <taxon>Metamycoplasmataceae</taxon>
        <taxon>Metamycoplasma</taxon>
    </lineage>
</organism>
<dbReference type="SUPFAM" id="SSF55486">
    <property type="entry name" value="Metalloproteases ('zincins'), catalytic domain"/>
    <property type="match status" value="1"/>
</dbReference>
<dbReference type="HAMAP" id="MF_00009">
    <property type="entry name" value="Endoribonucl_YbeY"/>
    <property type="match status" value="1"/>
</dbReference>
<feature type="binding site" evidence="9">
    <location>
        <position position="115"/>
    </location>
    <ligand>
        <name>Zn(2+)</name>
        <dbReference type="ChEBI" id="CHEBI:29105"/>
        <note>catalytic</note>
    </ligand>
</feature>
<dbReference type="PANTHER" id="PTHR46986">
    <property type="entry name" value="ENDORIBONUCLEASE YBEY, CHLOROPLASTIC"/>
    <property type="match status" value="1"/>
</dbReference>
<dbReference type="GO" id="GO:0004521">
    <property type="term" value="F:RNA endonuclease activity"/>
    <property type="evidence" value="ECO:0007669"/>
    <property type="project" value="UniProtKB-UniRule"/>
</dbReference>
<dbReference type="InterPro" id="IPR023091">
    <property type="entry name" value="MetalPrtase_cat_dom_sf_prd"/>
</dbReference>
<evidence type="ECO:0000256" key="3">
    <source>
        <dbReference type="ARBA" id="ARBA00022552"/>
    </source>
</evidence>
<dbReference type="GO" id="GO:0004222">
    <property type="term" value="F:metalloendopeptidase activity"/>
    <property type="evidence" value="ECO:0007669"/>
    <property type="project" value="InterPro"/>
</dbReference>
<evidence type="ECO:0000256" key="8">
    <source>
        <dbReference type="ARBA" id="ARBA00022833"/>
    </source>
</evidence>
<dbReference type="GO" id="GO:0008270">
    <property type="term" value="F:zinc ion binding"/>
    <property type="evidence" value="ECO:0007669"/>
    <property type="project" value="UniProtKB-UniRule"/>
</dbReference>
<evidence type="ECO:0000256" key="2">
    <source>
        <dbReference type="ARBA" id="ARBA00022517"/>
    </source>
</evidence>
<comment type="similarity">
    <text evidence="1 9">Belongs to the endoribonuclease YbeY family.</text>
</comment>
<keyword evidence="8 9" id="KW-0862">Zinc</keyword>
<dbReference type="EC" id="3.1.-.-" evidence="9"/>